<evidence type="ECO:0000313" key="2">
    <source>
        <dbReference type="Proteomes" id="UP000241868"/>
    </source>
</evidence>
<name>A0A2P7TX08_9NEIS</name>
<comment type="caution">
    <text evidence="1">The sequence shown here is derived from an EMBL/GenBank/DDBJ whole genome shotgun (WGS) entry which is preliminary data.</text>
</comment>
<keyword evidence="2" id="KW-1185">Reference proteome</keyword>
<dbReference type="AlphaFoldDB" id="A0A2P7TX08"/>
<protein>
    <recommendedName>
        <fullName evidence="3">Lipoprotein</fullName>
    </recommendedName>
</protein>
<sequence>MKNLKLLAISCVLGAIVLTGCSIDRSRTSLNGIGLAYHSDIKELGNGYYLTEVETSLASGRQSGAEAQVYKNAVDYCRSQNKTMKEAKKEASSHYLVNGVARLTFQCI</sequence>
<organism evidence="1 2">
    <name type="scientific">Neisseria iguanae</name>
    <dbReference type="NCBI Taxonomy" id="90242"/>
    <lineage>
        <taxon>Bacteria</taxon>
        <taxon>Pseudomonadati</taxon>
        <taxon>Pseudomonadota</taxon>
        <taxon>Betaproteobacteria</taxon>
        <taxon>Neisseriales</taxon>
        <taxon>Neisseriaceae</taxon>
        <taxon>Neisseria</taxon>
    </lineage>
</organism>
<proteinExistence type="predicted"/>
<gene>
    <name evidence="1" type="ORF">C7N83_13590</name>
</gene>
<dbReference type="PROSITE" id="PS51257">
    <property type="entry name" value="PROKAR_LIPOPROTEIN"/>
    <property type="match status" value="1"/>
</dbReference>
<accession>A0A2P7TX08</accession>
<evidence type="ECO:0000313" key="1">
    <source>
        <dbReference type="EMBL" id="PSJ79213.1"/>
    </source>
</evidence>
<evidence type="ECO:0008006" key="3">
    <source>
        <dbReference type="Google" id="ProtNLM"/>
    </source>
</evidence>
<dbReference type="EMBL" id="PXYY01000158">
    <property type="protein sequence ID" value="PSJ79213.1"/>
    <property type="molecule type" value="Genomic_DNA"/>
</dbReference>
<reference evidence="1 2" key="1">
    <citation type="submission" date="2018-03" db="EMBL/GenBank/DDBJ databases">
        <title>Neisseria weixii sp. nov., isolated from the intestinal contents of Tibetan Plateau pika (Ochotona curzoniae) in Yushu, Qinghai Province, China.</title>
        <authorList>
            <person name="Gui Z."/>
        </authorList>
    </citation>
    <scope>NUCLEOTIDE SEQUENCE [LARGE SCALE GENOMIC DNA]</scope>
    <source>
        <strain evidence="1 2">ATCC 51483</strain>
    </source>
</reference>
<dbReference type="RefSeq" id="WP_106743264.1">
    <property type="nucleotide sequence ID" value="NZ_PXYY01000158.1"/>
</dbReference>
<dbReference type="Proteomes" id="UP000241868">
    <property type="component" value="Unassembled WGS sequence"/>
</dbReference>